<evidence type="ECO:0000313" key="3">
    <source>
        <dbReference type="Proteomes" id="UP001186944"/>
    </source>
</evidence>
<keyword evidence="1" id="KW-0732">Signal</keyword>
<reference evidence="2" key="1">
    <citation type="submission" date="2019-08" db="EMBL/GenBank/DDBJ databases">
        <title>The improved chromosome-level genome for the pearl oyster Pinctada fucata martensii using PacBio sequencing and Hi-C.</title>
        <authorList>
            <person name="Zheng Z."/>
        </authorList>
    </citation>
    <scope>NUCLEOTIDE SEQUENCE</scope>
    <source>
        <strain evidence="2">ZZ-2019</strain>
        <tissue evidence="2">Adductor muscle</tissue>
    </source>
</reference>
<dbReference type="Proteomes" id="UP001186944">
    <property type="component" value="Unassembled WGS sequence"/>
</dbReference>
<gene>
    <name evidence="2" type="ORF">FSP39_024720</name>
</gene>
<feature type="signal peptide" evidence="1">
    <location>
        <begin position="1"/>
        <end position="24"/>
    </location>
</feature>
<name>A0AA89BV45_PINIB</name>
<sequence>MDVQSASLALLLSLFLLYCSLCEGGWTSDGGYIGAYPGGCATTSECPPYEMCMHIVEETICPYDHQNLCRCTLGCEFKNLVLRFEQWRPVEGHGMCLCESPLKNKVK</sequence>
<keyword evidence="3" id="KW-1185">Reference proteome</keyword>
<accession>A0AA89BV45</accession>
<feature type="chain" id="PRO_5041680483" evidence="1">
    <location>
        <begin position="25"/>
        <end position="107"/>
    </location>
</feature>
<evidence type="ECO:0000256" key="1">
    <source>
        <dbReference type="SAM" id="SignalP"/>
    </source>
</evidence>
<dbReference type="EMBL" id="VSWD01000010">
    <property type="protein sequence ID" value="KAK3092049.1"/>
    <property type="molecule type" value="Genomic_DNA"/>
</dbReference>
<comment type="caution">
    <text evidence="2">The sequence shown here is derived from an EMBL/GenBank/DDBJ whole genome shotgun (WGS) entry which is preliminary data.</text>
</comment>
<organism evidence="2 3">
    <name type="scientific">Pinctada imbricata</name>
    <name type="common">Atlantic pearl-oyster</name>
    <name type="synonym">Pinctada martensii</name>
    <dbReference type="NCBI Taxonomy" id="66713"/>
    <lineage>
        <taxon>Eukaryota</taxon>
        <taxon>Metazoa</taxon>
        <taxon>Spiralia</taxon>
        <taxon>Lophotrochozoa</taxon>
        <taxon>Mollusca</taxon>
        <taxon>Bivalvia</taxon>
        <taxon>Autobranchia</taxon>
        <taxon>Pteriomorphia</taxon>
        <taxon>Pterioida</taxon>
        <taxon>Pterioidea</taxon>
        <taxon>Pteriidae</taxon>
        <taxon>Pinctada</taxon>
    </lineage>
</organism>
<proteinExistence type="predicted"/>
<evidence type="ECO:0000313" key="2">
    <source>
        <dbReference type="EMBL" id="KAK3092049.1"/>
    </source>
</evidence>
<protein>
    <submittedName>
        <fullName evidence="2">Uncharacterized protein</fullName>
    </submittedName>
</protein>
<dbReference type="AlphaFoldDB" id="A0AA89BV45"/>